<keyword evidence="3" id="KW-1185">Reference proteome</keyword>
<gene>
    <name evidence="2" type="ORF">HMPREF9371_1287</name>
</gene>
<evidence type="ECO:0000313" key="2">
    <source>
        <dbReference type="EMBL" id="EGY52449.1"/>
    </source>
</evidence>
<dbReference type="Pfam" id="PF09601">
    <property type="entry name" value="DUF2459"/>
    <property type="match status" value="1"/>
</dbReference>
<dbReference type="PATRIC" id="fig|1032488.3.peg.1212"/>
<reference evidence="2 3" key="1">
    <citation type="submission" date="2011-05" db="EMBL/GenBank/DDBJ databases">
        <authorList>
            <person name="Muzny D."/>
            <person name="Qin X."/>
            <person name="Deng J."/>
            <person name="Jiang H."/>
            <person name="Liu Y."/>
            <person name="Qu J."/>
            <person name="Song X.-Z."/>
            <person name="Zhang L."/>
            <person name="Thornton R."/>
            <person name="Coyle M."/>
            <person name="Francisco L."/>
            <person name="Jackson L."/>
            <person name="Javaid M."/>
            <person name="Korchina V."/>
            <person name="Kovar C."/>
            <person name="Mata R."/>
            <person name="Mathew T."/>
            <person name="Ngo R."/>
            <person name="Nguyen L."/>
            <person name="Nguyen N."/>
            <person name="Okwuonu G."/>
            <person name="Ongeri F."/>
            <person name="Pham C."/>
            <person name="Simmons D."/>
            <person name="Wilczek-Boney K."/>
            <person name="Hale W."/>
            <person name="Jakkamsetti A."/>
            <person name="Pham P."/>
            <person name="Ruth R."/>
            <person name="San Lucas F."/>
            <person name="Warren J."/>
            <person name="Zhang J."/>
            <person name="Zhao Z."/>
            <person name="Zhou C."/>
            <person name="Zhu D."/>
            <person name="Lee S."/>
            <person name="Bess C."/>
            <person name="Blankenburg K."/>
            <person name="Forbes L."/>
            <person name="Fu Q."/>
            <person name="Gubbala S."/>
            <person name="Hirani K."/>
            <person name="Jayaseelan J.C."/>
            <person name="Lara F."/>
            <person name="Munidasa M."/>
            <person name="Palculict T."/>
            <person name="Patil S."/>
            <person name="Pu L.-L."/>
            <person name="Saada N."/>
            <person name="Tang L."/>
            <person name="Weissenberger G."/>
            <person name="Zhu Y."/>
            <person name="Hemphill L."/>
            <person name="Shang Y."/>
            <person name="Youmans B."/>
            <person name="Ayvaz T."/>
            <person name="Ross M."/>
            <person name="Santibanez J."/>
            <person name="Aqrawi P."/>
            <person name="Gross S."/>
            <person name="Joshi V."/>
            <person name="Fowler G."/>
            <person name="Nazareth L."/>
            <person name="Reid J."/>
            <person name="Worley K."/>
            <person name="Petrosino J."/>
            <person name="Highlander S."/>
            <person name="Gibbs R."/>
        </authorList>
    </citation>
    <scope>NUCLEOTIDE SEQUENCE [LARGE SCALE GENOMIC DNA]</scope>
    <source>
        <strain evidence="2 3">871</strain>
    </source>
</reference>
<organism evidence="2 3">
    <name type="scientific">Neisseria shayeganii 871</name>
    <dbReference type="NCBI Taxonomy" id="1032488"/>
    <lineage>
        <taxon>Bacteria</taxon>
        <taxon>Pseudomonadati</taxon>
        <taxon>Pseudomonadota</taxon>
        <taxon>Betaproteobacteria</taxon>
        <taxon>Neisseriales</taxon>
        <taxon>Neisseriaceae</taxon>
        <taxon>Neisseria</taxon>
    </lineage>
</organism>
<evidence type="ECO:0000256" key="1">
    <source>
        <dbReference type="SAM" id="Phobius"/>
    </source>
</evidence>
<name>G4CI48_9NEIS</name>
<dbReference type="Proteomes" id="UP000003019">
    <property type="component" value="Unassembled WGS sequence"/>
</dbReference>
<evidence type="ECO:0008006" key="4">
    <source>
        <dbReference type="Google" id="ProtNLM"/>
    </source>
</evidence>
<feature type="transmembrane region" description="Helical" evidence="1">
    <location>
        <begin position="28"/>
        <end position="49"/>
    </location>
</feature>
<protein>
    <recommendedName>
        <fullName evidence="4">DUF2459 domain-containing protein</fullName>
    </recommendedName>
</protein>
<dbReference type="InterPro" id="IPR011727">
    <property type="entry name" value="CHP02117"/>
</dbReference>
<accession>G4CI48</accession>
<dbReference type="AlphaFoldDB" id="G4CI48"/>
<keyword evidence="1" id="KW-0812">Transmembrane</keyword>
<keyword evidence="1" id="KW-0472">Membrane</keyword>
<proteinExistence type="predicted"/>
<dbReference type="EMBL" id="AGAY01000048">
    <property type="protein sequence ID" value="EGY52449.1"/>
    <property type="molecule type" value="Genomic_DNA"/>
</dbReference>
<sequence>MRQGGLSASLRQTGVSEGKMIGRVFKRIVFGLLLLPLLYAAAAWVSAYITVSAAVPAPEAGEGETVYLLSNGVHINIAVPVRNRHFDWAGYLKRPAWREQPYVYIGWGSRTFYTQVPQWSDLTPQTALRALAFDDSALQVWAGEAPPPSPASRAIRLSAAQYRLLAADLAAQFDGTRPLRDYPDFYPAHGRYQPWLTCNEWMRQRLYRIGVPVPLWSPFDRPLLSAR</sequence>
<dbReference type="HOGENOM" id="CLU_086263_0_0_4"/>
<evidence type="ECO:0000313" key="3">
    <source>
        <dbReference type="Proteomes" id="UP000003019"/>
    </source>
</evidence>
<dbReference type="STRING" id="1032488.HMPREF9371_1287"/>
<comment type="caution">
    <text evidence="2">The sequence shown here is derived from an EMBL/GenBank/DDBJ whole genome shotgun (WGS) entry which is preliminary data.</text>
</comment>
<keyword evidence="1" id="KW-1133">Transmembrane helix</keyword>